<evidence type="ECO:0000256" key="2">
    <source>
        <dbReference type="ARBA" id="ARBA00022729"/>
    </source>
</evidence>
<accession>A0ABZ0EAT2</accession>
<sequence>MTPAQTAEKLVPYAMEKWGKKVYIIAADYNYGQITSQWLKKYVLQNGGVVASFDFFPLDVTNFGPTISKIQAAKPDILWSVLVGGAHIPFYRQWAAAGMRARIPMAASNFGVGNEHIVLSPMNATAFWFATIIFRISRRPSTKPSWPASTNASAPIILTSQSLR</sequence>
<gene>
    <name evidence="4" type="ORF">RW095_06205</name>
</gene>
<keyword evidence="2" id="KW-0732">Signal</keyword>
<dbReference type="Proteomes" id="UP001302652">
    <property type="component" value="Chromosome 3"/>
</dbReference>
<evidence type="ECO:0000259" key="3">
    <source>
        <dbReference type="Pfam" id="PF13458"/>
    </source>
</evidence>
<dbReference type="InterPro" id="IPR028081">
    <property type="entry name" value="Leu-bd"/>
</dbReference>
<name>A0ABZ0EAT2_9BURK</name>
<proteinExistence type="inferred from homology"/>
<dbReference type="Pfam" id="PF13458">
    <property type="entry name" value="Peripla_BP_6"/>
    <property type="match status" value="1"/>
</dbReference>
<dbReference type="PANTHER" id="PTHR47628">
    <property type="match status" value="1"/>
</dbReference>
<reference evidence="4 5" key="1">
    <citation type="submission" date="2023-10" db="EMBL/GenBank/DDBJ databases">
        <title>Surface-active antibiotics is a multifunctional adaptation for post-fire microbes.</title>
        <authorList>
            <person name="Liu M.D."/>
            <person name="Du Y."/>
            <person name="Koupaei S.K."/>
            <person name="Kim N.R."/>
            <person name="Zhang W."/>
            <person name="Traxler M.F."/>
        </authorList>
    </citation>
    <scope>NUCLEOTIDE SEQUENCE [LARGE SCALE GENOMIC DNA]</scope>
    <source>
        <strain evidence="4 5">F3</strain>
    </source>
</reference>
<evidence type="ECO:0000313" key="5">
    <source>
        <dbReference type="Proteomes" id="UP001302652"/>
    </source>
</evidence>
<dbReference type="EMBL" id="CP136511">
    <property type="protein sequence ID" value="WOD13584.1"/>
    <property type="molecule type" value="Genomic_DNA"/>
</dbReference>
<feature type="domain" description="Leucine-binding protein" evidence="3">
    <location>
        <begin position="2"/>
        <end position="113"/>
    </location>
</feature>
<evidence type="ECO:0000256" key="1">
    <source>
        <dbReference type="ARBA" id="ARBA00010062"/>
    </source>
</evidence>
<dbReference type="SUPFAM" id="SSF53822">
    <property type="entry name" value="Periplasmic binding protein-like I"/>
    <property type="match status" value="1"/>
</dbReference>
<protein>
    <submittedName>
        <fullName evidence="4">Transporter substrate-binding protein</fullName>
    </submittedName>
</protein>
<organism evidence="4 5">
    <name type="scientific">Paraburkholderia kirstenboschensis</name>
    <dbReference type="NCBI Taxonomy" id="1245436"/>
    <lineage>
        <taxon>Bacteria</taxon>
        <taxon>Pseudomonadati</taxon>
        <taxon>Pseudomonadota</taxon>
        <taxon>Betaproteobacteria</taxon>
        <taxon>Burkholderiales</taxon>
        <taxon>Burkholderiaceae</taxon>
        <taxon>Paraburkholderia</taxon>
    </lineage>
</organism>
<dbReference type="InterPro" id="IPR028082">
    <property type="entry name" value="Peripla_BP_I"/>
</dbReference>
<dbReference type="PANTHER" id="PTHR47628:SF1">
    <property type="entry name" value="ALIPHATIC AMIDASE EXPRESSION-REGULATING PROTEIN"/>
    <property type="match status" value="1"/>
</dbReference>
<evidence type="ECO:0000313" key="4">
    <source>
        <dbReference type="EMBL" id="WOD13584.1"/>
    </source>
</evidence>
<comment type="similarity">
    <text evidence="1">Belongs to the leucine-binding protein family.</text>
</comment>
<keyword evidence="5" id="KW-1185">Reference proteome</keyword>
<dbReference type="Gene3D" id="3.40.50.2300">
    <property type="match status" value="1"/>
</dbReference>